<comment type="caution">
    <text evidence="1">The sequence shown here is derived from an EMBL/GenBank/DDBJ whole genome shotgun (WGS) entry which is preliminary data.</text>
</comment>
<evidence type="ECO:0000313" key="2">
    <source>
        <dbReference type="Proteomes" id="UP001204486"/>
    </source>
</evidence>
<organism evidence="1 2">
    <name type="scientific">Segatella copri</name>
    <dbReference type="NCBI Taxonomy" id="165179"/>
    <lineage>
        <taxon>Bacteria</taxon>
        <taxon>Pseudomonadati</taxon>
        <taxon>Bacteroidota</taxon>
        <taxon>Bacteroidia</taxon>
        <taxon>Bacteroidales</taxon>
        <taxon>Prevotellaceae</taxon>
        <taxon>Segatella</taxon>
    </lineage>
</organism>
<proteinExistence type="predicted"/>
<dbReference type="EMBL" id="JANDWN010000065">
    <property type="protein sequence ID" value="MCP9601154.1"/>
    <property type="molecule type" value="Genomic_DNA"/>
</dbReference>
<reference evidence="1" key="1">
    <citation type="submission" date="2022-07" db="EMBL/GenBank/DDBJ databases">
        <title>Prevotella copri.</title>
        <authorList>
            <person name="Yang C."/>
        </authorList>
    </citation>
    <scope>NUCLEOTIDE SEQUENCE</scope>
    <source>
        <strain evidence="1">HF1476</strain>
    </source>
</reference>
<dbReference type="Proteomes" id="UP001204486">
    <property type="component" value="Unassembled WGS sequence"/>
</dbReference>
<gene>
    <name evidence="1" type="ORF">NNC55_14595</name>
</gene>
<dbReference type="AlphaFoldDB" id="A0AAW5IXK5"/>
<sequence length="116" mass="13670">MTTMKSILSRLTQAVSGTDKELFSEQELNKFASFYLDKWDENTSEDVVAESFVDYWWNTDRACRRCSECGKLMREGYCADMGVAYYCSKECLHSDFTDEEWAEECESNDQSYYTEW</sequence>
<dbReference type="RefSeq" id="WP_254974951.1">
    <property type="nucleotide sequence ID" value="NZ_JANDWK010000065.1"/>
</dbReference>
<protein>
    <submittedName>
        <fullName evidence="1">Uncharacterized protein</fullName>
    </submittedName>
</protein>
<accession>A0AAW5IXK5</accession>
<name>A0AAW5IXK5_9BACT</name>
<evidence type="ECO:0000313" key="1">
    <source>
        <dbReference type="EMBL" id="MCP9601154.1"/>
    </source>
</evidence>